<feature type="compositionally biased region" description="Low complexity" evidence="1">
    <location>
        <begin position="149"/>
        <end position="176"/>
    </location>
</feature>
<feature type="compositionally biased region" description="Basic and acidic residues" evidence="1">
    <location>
        <begin position="108"/>
        <end position="128"/>
    </location>
</feature>
<evidence type="ECO:0000256" key="1">
    <source>
        <dbReference type="SAM" id="MobiDB-lite"/>
    </source>
</evidence>
<gene>
    <name evidence="2" type="ORF">LX66_3274</name>
</gene>
<reference evidence="2 3" key="1">
    <citation type="journal article" date="2013" name="Stand. Genomic Sci.">
        <title>Genomic Encyclopedia of Type Strains, Phase I: The one thousand microbial genomes (KMG-I) project.</title>
        <authorList>
            <person name="Kyrpides N.C."/>
            <person name="Woyke T."/>
            <person name="Eisen J.A."/>
            <person name="Garrity G."/>
            <person name="Lilburn T.G."/>
            <person name="Beck B.J."/>
            <person name="Whitman W.B."/>
            <person name="Hugenholtz P."/>
            <person name="Klenk H.P."/>
        </authorList>
    </citation>
    <scope>NUCLEOTIDE SEQUENCE [LARGE SCALE GENOMIC DNA]</scope>
    <source>
        <strain evidence="2 3">DSM 13484</strain>
    </source>
</reference>
<dbReference type="AlphaFoldDB" id="A0A562T8L6"/>
<accession>A0A562T8L6</accession>
<feature type="compositionally biased region" description="Pro residues" evidence="1">
    <location>
        <begin position="139"/>
        <end position="148"/>
    </location>
</feature>
<dbReference type="OrthoDB" id="676306at2"/>
<keyword evidence="3" id="KW-1185">Reference proteome</keyword>
<evidence type="ECO:0000313" key="2">
    <source>
        <dbReference type="EMBL" id="TWI89180.1"/>
    </source>
</evidence>
<feature type="compositionally biased region" description="Gly residues" evidence="1">
    <location>
        <begin position="197"/>
        <end position="206"/>
    </location>
</feature>
<organism evidence="2 3">
    <name type="scientific">Chitinophaga japonensis</name>
    <name type="common">Flexibacter japonensis</name>
    <dbReference type="NCBI Taxonomy" id="104662"/>
    <lineage>
        <taxon>Bacteria</taxon>
        <taxon>Pseudomonadati</taxon>
        <taxon>Bacteroidota</taxon>
        <taxon>Chitinophagia</taxon>
        <taxon>Chitinophagales</taxon>
        <taxon>Chitinophagaceae</taxon>
        <taxon>Chitinophaga</taxon>
    </lineage>
</organism>
<sequence>MGDMQEKDNQKNMKALGVTIGVHALLLAALVFAGFSAPPPLPDQDLGMEVNLGTSDEGMGDEQPLNPNPPSSAAPNASTPQNEPAPSKDDAATQDIATQDDEAAPEINKPEKPVERPKEMPKNLDARPTKTTKKKSENPPAPVPPAPKPKAVYSGGTANNANSGNNASGSNNSTGEGNTGRPGDRGQINGDPNASGYTGGGLGGGRSDFRLRGRSLVSRPQPTYDGNETGYIAINIKVDRQGNVIEATHSLRGSTLNNSRLIDIARRAAREIKYNASPDAPEVQFGTIRFYFKVQ</sequence>
<dbReference type="Proteomes" id="UP000316778">
    <property type="component" value="Unassembled WGS sequence"/>
</dbReference>
<proteinExistence type="predicted"/>
<evidence type="ECO:0000313" key="3">
    <source>
        <dbReference type="Proteomes" id="UP000316778"/>
    </source>
</evidence>
<dbReference type="RefSeq" id="WP_145715309.1">
    <property type="nucleotide sequence ID" value="NZ_BAAAFY010000001.1"/>
</dbReference>
<protein>
    <recommendedName>
        <fullName evidence="4">Outer membrane transport energization protein TonB</fullName>
    </recommendedName>
</protein>
<name>A0A562T8L6_CHIJA</name>
<comment type="caution">
    <text evidence="2">The sequence shown here is derived from an EMBL/GenBank/DDBJ whole genome shotgun (WGS) entry which is preliminary data.</text>
</comment>
<evidence type="ECO:0008006" key="4">
    <source>
        <dbReference type="Google" id="ProtNLM"/>
    </source>
</evidence>
<feature type="region of interest" description="Disordered" evidence="1">
    <location>
        <begin position="40"/>
        <end position="210"/>
    </location>
</feature>
<dbReference type="EMBL" id="VLLG01000003">
    <property type="protein sequence ID" value="TWI89180.1"/>
    <property type="molecule type" value="Genomic_DNA"/>
</dbReference>